<name>A0A327QM99_9BACT</name>
<evidence type="ECO:0000313" key="5">
    <source>
        <dbReference type="Proteomes" id="UP000249547"/>
    </source>
</evidence>
<gene>
    <name evidence="4" type="ORF">LX64_02618</name>
</gene>
<dbReference type="Gene3D" id="3.40.630.30">
    <property type="match status" value="1"/>
</dbReference>
<keyword evidence="2" id="KW-0012">Acyltransferase</keyword>
<keyword evidence="1" id="KW-0808">Transferase</keyword>
<dbReference type="InterPro" id="IPR051556">
    <property type="entry name" value="N-term/lysine_N-AcTrnsfr"/>
</dbReference>
<evidence type="ECO:0000313" key="4">
    <source>
        <dbReference type="EMBL" id="RAJ05460.1"/>
    </source>
</evidence>
<dbReference type="GO" id="GO:0016747">
    <property type="term" value="F:acyltransferase activity, transferring groups other than amino-acyl groups"/>
    <property type="evidence" value="ECO:0007669"/>
    <property type="project" value="InterPro"/>
</dbReference>
<dbReference type="EMBL" id="QLLL01000004">
    <property type="protein sequence ID" value="RAJ05460.1"/>
    <property type="molecule type" value="Genomic_DNA"/>
</dbReference>
<organism evidence="4 5">
    <name type="scientific">Chitinophaga skermanii</name>
    <dbReference type="NCBI Taxonomy" id="331697"/>
    <lineage>
        <taxon>Bacteria</taxon>
        <taxon>Pseudomonadati</taxon>
        <taxon>Bacteroidota</taxon>
        <taxon>Chitinophagia</taxon>
        <taxon>Chitinophagales</taxon>
        <taxon>Chitinophagaceae</taxon>
        <taxon>Chitinophaga</taxon>
    </lineage>
</organism>
<keyword evidence="5" id="KW-1185">Reference proteome</keyword>
<accession>A0A327QM99</accession>
<dbReference type="PANTHER" id="PTHR42919">
    <property type="entry name" value="N-ALPHA-ACETYLTRANSFERASE"/>
    <property type="match status" value="1"/>
</dbReference>
<dbReference type="AlphaFoldDB" id="A0A327QM99"/>
<sequence>MQTITIKPVNIHDLATIQTIGRQTFAETFAQHNDEHDMEAYLATSFSEEKLSSELNNPASYFFIAYEGNTPIGYLKLNTGLAQTEAQATDAMEIERIYVLAAYHGKKVGQLLYEQALTTAKALHASYLWLGVWEENKRAIGFYAKNGFVPFGQHVFKIGDDEQLDILMKKTLFDQ</sequence>
<protein>
    <submittedName>
        <fullName evidence="4">Ribosomal protein S18 acetylase RimI-like enzyme</fullName>
    </submittedName>
</protein>
<dbReference type="InterPro" id="IPR000182">
    <property type="entry name" value="GNAT_dom"/>
</dbReference>
<dbReference type="OrthoDB" id="7205533at2"/>
<dbReference type="Proteomes" id="UP000249547">
    <property type="component" value="Unassembled WGS sequence"/>
</dbReference>
<dbReference type="PANTHER" id="PTHR42919:SF8">
    <property type="entry name" value="N-ALPHA-ACETYLTRANSFERASE 50"/>
    <property type="match status" value="1"/>
</dbReference>
<feature type="domain" description="N-acetyltransferase" evidence="3">
    <location>
        <begin position="4"/>
        <end position="173"/>
    </location>
</feature>
<dbReference type="Pfam" id="PF00583">
    <property type="entry name" value="Acetyltransf_1"/>
    <property type="match status" value="1"/>
</dbReference>
<dbReference type="SUPFAM" id="SSF55729">
    <property type="entry name" value="Acyl-CoA N-acyltransferases (Nat)"/>
    <property type="match status" value="1"/>
</dbReference>
<proteinExistence type="predicted"/>
<dbReference type="InterPro" id="IPR016181">
    <property type="entry name" value="Acyl_CoA_acyltransferase"/>
</dbReference>
<dbReference type="PROSITE" id="PS51186">
    <property type="entry name" value="GNAT"/>
    <property type="match status" value="1"/>
</dbReference>
<dbReference type="GO" id="GO:0005840">
    <property type="term" value="C:ribosome"/>
    <property type="evidence" value="ECO:0007669"/>
    <property type="project" value="UniProtKB-KW"/>
</dbReference>
<evidence type="ECO:0000259" key="3">
    <source>
        <dbReference type="PROSITE" id="PS51186"/>
    </source>
</evidence>
<keyword evidence="4" id="KW-0689">Ribosomal protein</keyword>
<comment type="caution">
    <text evidence="4">The sequence shown here is derived from an EMBL/GenBank/DDBJ whole genome shotgun (WGS) entry which is preliminary data.</text>
</comment>
<reference evidence="4 5" key="1">
    <citation type="submission" date="2018-06" db="EMBL/GenBank/DDBJ databases">
        <title>Genomic Encyclopedia of Archaeal and Bacterial Type Strains, Phase II (KMG-II): from individual species to whole genera.</title>
        <authorList>
            <person name="Goeker M."/>
        </authorList>
    </citation>
    <scope>NUCLEOTIDE SEQUENCE [LARGE SCALE GENOMIC DNA]</scope>
    <source>
        <strain evidence="4 5">DSM 23857</strain>
    </source>
</reference>
<dbReference type="CDD" id="cd04301">
    <property type="entry name" value="NAT_SF"/>
    <property type="match status" value="1"/>
</dbReference>
<evidence type="ECO:0000256" key="1">
    <source>
        <dbReference type="ARBA" id="ARBA00022679"/>
    </source>
</evidence>
<evidence type="ECO:0000256" key="2">
    <source>
        <dbReference type="ARBA" id="ARBA00023315"/>
    </source>
</evidence>
<keyword evidence="4" id="KW-0687">Ribonucleoprotein</keyword>
<dbReference type="RefSeq" id="WP_111598047.1">
    <property type="nucleotide sequence ID" value="NZ_QLLL01000004.1"/>
</dbReference>